<evidence type="ECO:0000256" key="4">
    <source>
        <dbReference type="ARBA" id="ARBA00022670"/>
    </source>
</evidence>
<feature type="compositionally biased region" description="Low complexity" evidence="8">
    <location>
        <begin position="423"/>
        <end position="454"/>
    </location>
</feature>
<dbReference type="SUPFAM" id="SSF54001">
    <property type="entry name" value="Cysteine proteinases"/>
    <property type="match status" value="1"/>
</dbReference>
<keyword evidence="10" id="KW-1185">Reference proteome</keyword>
<evidence type="ECO:0000256" key="7">
    <source>
        <dbReference type="ARBA" id="ARBA00022807"/>
    </source>
</evidence>
<proteinExistence type="inferred from homology"/>
<evidence type="ECO:0000313" key="10">
    <source>
        <dbReference type="Proteomes" id="UP000515125"/>
    </source>
</evidence>
<keyword evidence="6" id="KW-0378">Hydrolase</keyword>
<sequence>MAAFLSGPCVTLSDRSISFVAATKTEVREACCKTSLELSASHVVELPPAAPETQTLCFPADVPLPCWRAARGVGVGLSNPHALCFANAVLQALAYTPGFADDCIEGIHRRSCFARLRGVTSKGTSVHQGSHKGPAPGLVASDKKAETHACGSFCAFCKLEQQVLAIHRKEEGAPNGGPCRGPRGWVPNQLAPYIRPFIWRAFRPGRQEDAHEFFRFLLDALMKAPTSPAAVALQQLQHQHQQHGKKEMKPEVALTSYFGRLFGCWLRSSVVCSDCGRASVRFESAIDIPLDIGGGGQGPLPGAHRGPGGPRWGATPKPCTLEKALSRFIAKETLSGCNAYMCSQCNKKVTASKQLQLFTTPRVLVFALKRFSVAFAKGCALPMKNHRAIAFPAKLNLLPYVAQDGVQAQQQLLQQQIQQQWEQLQQQPEQSPKLLPESERSPNSAASTTASSPSSSPPHSPCPTSLGVCVDPKATGAAAAAKESAVTQKSNLTSANRAGVMSAAPSYLYRLFAVVSHSGSSPSSGHYRAFVRAPKATSCTDSQDGGGGDTASWLAIDDELVSVVSEAAVLCRLQQEAYLLFYSKIPSKGEFQQQELMQRIKLQEKQQSNKQQLRNQQRPMQPETHSDELEEFESESGLDSMDEAEFITSEEEWSDDCSSNWSSNSDGCSSDCSSSCSAEPSSCDAALPFLRELTRVQRKQELTFSRRRRLLLTIRCHALLRSLQRVRRGTPARQQQRHARQHPTQDHHHLRLEPPTPVRQHKQQQQTRILSVMTEEMMLERKKAAAGRKQQFGCSAARSWEEDRLQSSADEVAAPSDQELFEKLQLLQQPLPSKRSRHDREYDLGRAKKVKNPLSNKIVGAATVISTQAGSDTGAFVVQQRAAFDALQQKGKKCRRGTMPPPSQKKKKSANKPGSRRCDTQFKDGPPGYNCGLGAAYQIAILGTARAGKRQLPLSAKTCVHGNYYCASKKAAFSPAGPGTSNCSCGNHWI</sequence>
<dbReference type="AlphaFoldDB" id="A0A6P6S1E5"/>
<dbReference type="Gene3D" id="3.90.70.10">
    <property type="entry name" value="Cysteine proteinases"/>
    <property type="match status" value="1"/>
</dbReference>
<keyword evidence="5" id="KW-0833">Ubl conjugation pathway</keyword>
<dbReference type="GO" id="GO:0005829">
    <property type="term" value="C:cytosol"/>
    <property type="evidence" value="ECO:0007669"/>
    <property type="project" value="TreeGrafter"/>
</dbReference>
<organism evidence="10 11">
    <name type="scientific">Cyclospora cayetanensis</name>
    <dbReference type="NCBI Taxonomy" id="88456"/>
    <lineage>
        <taxon>Eukaryota</taxon>
        <taxon>Sar</taxon>
        <taxon>Alveolata</taxon>
        <taxon>Apicomplexa</taxon>
        <taxon>Conoidasida</taxon>
        <taxon>Coccidia</taxon>
        <taxon>Eucoccidiorida</taxon>
        <taxon>Eimeriorina</taxon>
        <taxon>Eimeriidae</taxon>
        <taxon>Cyclospora</taxon>
    </lineage>
</organism>
<comment type="catalytic activity">
    <reaction evidence="1">
        <text>Thiol-dependent hydrolysis of ester, thioester, amide, peptide and isopeptide bonds formed by the C-terminal Gly of ubiquitin (a 76-residue protein attached to proteins as an intracellular targeting signal).</text>
        <dbReference type="EC" id="3.4.19.12"/>
    </reaction>
</comment>
<dbReference type="InterPro" id="IPR050164">
    <property type="entry name" value="Peptidase_C19"/>
</dbReference>
<dbReference type="GO" id="GO:0004843">
    <property type="term" value="F:cysteine-type deubiquitinase activity"/>
    <property type="evidence" value="ECO:0007669"/>
    <property type="project" value="UniProtKB-EC"/>
</dbReference>
<evidence type="ECO:0000256" key="2">
    <source>
        <dbReference type="ARBA" id="ARBA00009085"/>
    </source>
</evidence>
<dbReference type="InterPro" id="IPR001394">
    <property type="entry name" value="Peptidase_C19_UCH"/>
</dbReference>
<feature type="compositionally biased region" description="Acidic residues" evidence="8">
    <location>
        <begin position="628"/>
        <end position="640"/>
    </location>
</feature>
<feature type="domain" description="USP" evidence="9">
    <location>
        <begin position="75"/>
        <end position="585"/>
    </location>
</feature>
<evidence type="ECO:0000256" key="6">
    <source>
        <dbReference type="ARBA" id="ARBA00022801"/>
    </source>
</evidence>
<dbReference type="GO" id="GO:0016579">
    <property type="term" value="P:protein deubiquitination"/>
    <property type="evidence" value="ECO:0007669"/>
    <property type="project" value="InterPro"/>
</dbReference>
<dbReference type="PANTHER" id="PTHR24006:SF758">
    <property type="entry name" value="UBIQUITIN CARBOXYL-TERMINAL HYDROLASE 36"/>
    <property type="match status" value="1"/>
</dbReference>
<dbReference type="Pfam" id="PF00443">
    <property type="entry name" value="UCH"/>
    <property type="match status" value="1"/>
</dbReference>
<dbReference type="PROSITE" id="PS50235">
    <property type="entry name" value="USP_3"/>
    <property type="match status" value="1"/>
</dbReference>
<feature type="region of interest" description="Disordered" evidence="8">
    <location>
        <begin position="423"/>
        <end position="464"/>
    </location>
</feature>
<dbReference type="RefSeq" id="XP_026193462.1">
    <property type="nucleotide sequence ID" value="XM_026337677.1"/>
</dbReference>
<dbReference type="InterPro" id="IPR038765">
    <property type="entry name" value="Papain-like_cys_pep_sf"/>
</dbReference>
<feature type="compositionally biased region" description="Basic residues" evidence="8">
    <location>
        <begin position="725"/>
        <end position="741"/>
    </location>
</feature>
<dbReference type="Proteomes" id="UP000515125">
    <property type="component" value="Unplaced"/>
</dbReference>
<evidence type="ECO:0000256" key="3">
    <source>
        <dbReference type="ARBA" id="ARBA00012759"/>
    </source>
</evidence>
<evidence type="ECO:0000256" key="8">
    <source>
        <dbReference type="SAM" id="MobiDB-lite"/>
    </source>
</evidence>
<feature type="compositionally biased region" description="Low complexity" evidence="8">
    <location>
        <begin position="605"/>
        <end position="618"/>
    </location>
</feature>
<dbReference type="InterPro" id="IPR028889">
    <property type="entry name" value="USP"/>
</dbReference>
<accession>A0A6P6S1E5</accession>
<protein>
    <recommendedName>
        <fullName evidence="3">ubiquitinyl hydrolase 1</fullName>
        <ecNumber evidence="3">3.4.19.12</ecNumber>
    </recommendedName>
</protein>
<evidence type="ECO:0000256" key="1">
    <source>
        <dbReference type="ARBA" id="ARBA00000707"/>
    </source>
</evidence>
<gene>
    <name evidence="11" type="primary">LOC113147369</name>
</gene>
<dbReference type="InterPro" id="IPR018200">
    <property type="entry name" value="USP_CS"/>
</dbReference>
<feature type="region of interest" description="Disordered" evidence="8">
    <location>
        <begin position="604"/>
        <end position="640"/>
    </location>
</feature>
<name>A0A6P6S1E5_9EIME</name>
<keyword evidence="7" id="KW-0788">Thiol protease</keyword>
<feature type="region of interest" description="Disordered" evidence="8">
    <location>
        <begin position="725"/>
        <end position="766"/>
    </location>
</feature>
<dbReference type="EC" id="3.4.19.12" evidence="3"/>
<dbReference type="GO" id="GO:0005634">
    <property type="term" value="C:nucleus"/>
    <property type="evidence" value="ECO:0007669"/>
    <property type="project" value="TreeGrafter"/>
</dbReference>
<dbReference type="PROSITE" id="PS00973">
    <property type="entry name" value="USP_2"/>
    <property type="match status" value="1"/>
</dbReference>
<dbReference type="PANTHER" id="PTHR24006">
    <property type="entry name" value="UBIQUITIN CARBOXYL-TERMINAL HYDROLASE"/>
    <property type="match status" value="1"/>
</dbReference>
<comment type="similarity">
    <text evidence="2">Belongs to the peptidase C19 family.</text>
</comment>
<keyword evidence="4" id="KW-0645">Protease</keyword>
<evidence type="ECO:0000259" key="9">
    <source>
        <dbReference type="PROSITE" id="PS50235"/>
    </source>
</evidence>
<evidence type="ECO:0000313" key="11">
    <source>
        <dbReference type="RefSeq" id="XP_026193462.1"/>
    </source>
</evidence>
<reference evidence="11" key="1">
    <citation type="submission" date="2025-08" db="UniProtKB">
        <authorList>
            <consortium name="RefSeq"/>
        </authorList>
    </citation>
    <scope>IDENTIFICATION</scope>
</reference>
<feature type="region of interest" description="Disordered" evidence="8">
    <location>
        <begin position="889"/>
        <end position="923"/>
    </location>
</feature>
<evidence type="ECO:0000256" key="5">
    <source>
        <dbReference type="ARBA" id="ARBA00022786"/>
    </source>
</evidence>
<dbReference type="GO" id="GO:0006508">
    <property type="term" value="P:proteolysis"/>
    <property type="evidence" value="ECO:0007669"/>
    <property type="project" value="UniProtKB-KW"/>
</dbReference>
<dbReference type="OrthoDB" id="420187at2759"/>
<dbReference type="GeneID" id="113147369"/>